<dbReference type="EMBL" id="PYAV01000006">
    <property type="protein sequence ID" value="PSL45907.1"/>
    <property type="molecule type" value="Genomic_DNA"/>
</dbReference>
<dbReference type="OrthoDB" id="9759607at2"/>
<dbReference type="InterPro" id="IPR000014">
    <property type="entry name" value="PAS"/>
</dbReference>
<dbReference type="InterPro" id="IPR043128">
    <property type="entry name" value="Rev_trsase/Diguanyl_cyclase"/>
</dbReference>
<evidence type="ECO:0000259" key="2">
    <source>
        <dbReference type="PROSITE" id="PS50113"/>
    </source>
</evidence>
<dbReference type="InterPro" id="IPR035965">
    <property type="entry name" value="PAS-like_dom_sf"/>
</dbReference>
<name>A0A2P8HI75_9BACI</name>
<accession>A0A2P8HI75</accession>
<dbReference type="InterPro" id="IPR000700">
    <property type="entry name" value="PAS-assoc_C"/>
</dbReference>
<organism evidence="4 5">
    <name type="scientific">Salsuginibacillus halophilus</name>
    <dbReference type="NCBI Taxonomy" id="517424"/>
    <lineage>
        <taxon>Bacteria</taxon>
        <taxon>Bacillati</taxon>
        <taxon>Bacillota</taxon>
        <taxon>Bacilli</taxon>
        <taxon>Bacillales</taxon>
        <taxon>Bacillaceae</taxon>
        <taxon>Salsuginibacillus</taxon>
    </lineage>
</organism>
<evidence type="ECO:0000313" key="4">
    <source>
        <dbReference type="EMBL" id="PSL45907.1"/>
    </source>
</evidence>
<dbReference type="PANTHER" id="PTHR46663">
    <property type="entry name" value="DIGUANYLATE CYCLASE DGCT-RELATED"/>
    <property type="match status" value="1"/>
</dbReference>
<proteinExistence type="predicted"/>
<dbReference type="NCBIfam" id="TIGR00254">
    <property type="entry name" value="GGDEF"/>
    <property type="match status" value="1"/>
</dbReference>
<dbReference type="PROSITE" id="PS50113">
    <property type="entry name" value="PAC"/>
    <property type="match status" value="1"/>
</dbReference>
<dbReference type="InterPro" id="IPR001610">
    <property type="entry name" value="PAC"/>
</dbReference>
<dbReference type="Proteomes" id="UP000242310">
    <property type="component" value="Unassembled WGS sequence"/>
</dbReference>
<evidence type="ECO:0000313" key="5">
    <source>
        <dbReference type="Proteomes" id="UP000242310"/>
    </source>
</evidence>
<dbReference type="Pfam" id="PF13426">
    <property type="entry name" value="PAS_9"/>
    <property type="match status" value="1"/>
</dbReference>
<dbReference type="PANTHER" id="PTHR46663:SF3">
    <property type="entry name" value="SLL0267 PROTEIN"/>
    <property type="match status" value="1"/>
</dbReference>
<dbReference type="PROSITE" id="PS50887">
    <property type="entry name" value="GGDEF"/>
    <property type="match status" value="1"/>
</dbReference>
<dbReference type="Gene3D" id="3.30.70.270">
    <property type="match status" value="1"/>
</dbReference>
<keyword evidence="5" id="KW-1185">Reference proteome</keyword>
<dbReference type="SMART" id="SM00267">
    <property type="entry name" value="GGDEF"/>
    <property type="match status" value="1"/>
</dbReference>
<dbReference type="PROSITE" id="PS50112">
    <property type="entry name" value="PAS"/>
    <property type="match status" value="1"/>
</dbReference>
<dbReference type="NCBIfam" id="TIGR00229">
    <property type="entry name" value="sensory_box"/>
    <property type="match status" value="1"/>
</dbReference>
<comment type="caution">
    <text evidence="4">The sequence shown here is derived from an EMBL/GenBank/DDBJ whole genome shotgun (WGS) entry which is preliminary data.</text>
</comment>
<evidence type="ECO:0000259" key="1">
    <source>
        <dbReference type="PROSITE" id="PS50112"/>
    </source>
</evidence>
<dbReference type="SMART" id="SM00086">
    <property type="entry name" value="PAC"/>
    <property type="match status" value="1"/>
</dbReference>
<evidence type="ECO:0000259" key="3">
    <source>
        <dbReference type="PROSITE" id="PS50887"/>
    </source>
</evidence>
<dbReference type="SMART" id="SM00091">
    <property type="entry name" value="PAS"/>
    <property type="match status" value="1"/>
</dbReference>
<dbReference type="InterPro" id="IPR029787">
    <property type="entry name" value="Nucleotide_cyclase"/>
</dbReference>
<dbReference type="SUPFAM" id="SSF55073">
    <property type="entry name" value="Nucleotide cyclase"/>
    <property type="match status" value="1"/>
</dbReference>
<feature type="domain" description="GGDEF" evidence="3">
    <location>
        <begin position="194"/>
        <end position="331"/>
    </location>
</feature>
<dbReference type="AlphaFoldDB" id="A0A2P8HI75"/>
<reference evidence="4 5" key="1">
    <citation type="submission" date="2018-03" db="EMBL/GenBank/DDBJ databases">
        <title>Genomic Encyclopedia of Type Strains, Phase III (KMG-III): the genomes of soil and plant-associated and newly described type strains.</title>
        <authorList>
            <person name="Whitman W."/>
        </authorList>
    </citation>
    <scope>NUCLEOTIDE SEQUENCE [LARGE SCALE GENOMIC DNA]</scope>
    <source>
        <strain evidence="4 5">CGMCC 1.07653</strain>
    </source>
</reference>
<dbReference type="Pfam" id="PF00990">
    <property type="entry name" value="GGDEF"/>
    <property type="match status" value="1"/>
</dbReference>
<dbReference type="RefSeq" id="WP_106588576.1">
    <property type="nucleotide sequence ID" value="NZ_PYAV01000006.1"/>
</dbReference>
<dbReference type="InterPro" id="IPR000160">
    <property type="entry name" value="GGDEF_dom"/>
</dbReference>
<feature type="domain" description="PAS" evidence="1">
    <location>
        <begin position="37"/>
        <end position="110"/>
    </location>
</feature>
<sequence>MTFNPSAWIAEMDAQDPSTIVRNAEELKEKIDQFYNEYRKMAAVIEHIHTGVAISDPKQPDNPLIFVNPAFTEITQYTIEDVLGRNCRFMQGPETSVDTIKELRNAIQRREPVVVEILNHKKDGSIFWNELRISPVYDDDDELLYFIGLTTDVTERKENEKKMHFHANHDPLTRLPNRKYLMDTWEERVKEAHDALAVLFIDLNGFKSINDNLGHHVGDEVLQAVAHRLKAEAAQLNGFVARISGDEFVIAREAEQLTNGELMRVGKQVLQALVAPVTTSKGEVTPEACIGISTIMDADDHRSFERLIQEADAAMYRGKEEGGNQVFYFDESHETHK</sequence>
<gene>
    <name evidence="4" type="ORF">B0H94_106162</name>
</gene>
<dbReference type="InterPro" id="IPR052163">
    <property type="entry name" value="DGC-Regulatory_Protein"/>
</dbReference>
<protein>
    <submittedName>
        <fullName evidence="4">PAS domain S-box-containing protein/diguanylate cyclase (GGDEF)-like protein</fullName>
    </submittedName>
</protein>
<dbReference type="Gene3D" id="3.30.450.20">
    <property type="entry name" value="PAS domain"/>
    <property type="match status" value="1"/>
</dbReference>
<dbReference type="CDD" id="cd01949">
    <property type="entry name" value="GGDEF"/>
    <property type="match status" value="1"/>
</dbReference>
<dbReference type="SUPFAM" id="SSF55785">
    <property type="entry name" value="PYP-like sensor domain (PAS domain)"/>
    <property type="match status" value="1"/>
</dbReference>
<feature type="domain" description="PAC" evidence="2">
    <location>
        <begin position="111"/>
        <end position="165"/>
    </location>
</feature>
<dbReference type="CDD" id="cd00130">
    <property type="entry name" value="PAS"/>
    <property type="match status" value="1"/>
</dbReference>